<keyword evidence="4" id="KW-1185">Reference proteome</keyword>
<protein>
    <recommendedName>
        <fullName evidence="5">Transmembrane protein</fullName>
    </recommendedName>
</protein>
<feature type="compositionally biased region" description="Basic residues" evidence="1">
    <location>
        <begin position="291"/>
        <end position="300"/>
    </location>
</feature>
<proteinExistence type="predicted"/>
<evidence type="ECO:0008006" key="5">
    <source>
        <dbReference type="Google" id="ProtNLM"/>
    </source>
</evidence>
<comment type="caution">
    <text evidence="3">The sequence shown here is derived from an EMBL/GenBank/DDBJ whole genome shotgun (WGS) entry which is preliminary data.</text>
</comment>
<feature type="region of interest" description="Disordered" evidence="1">
    <location>
        <begin position="165"/>
        <end position="300"/>
    </location>
</feature>
<dbReference type="Proteomes" id="UP000440578">
    <property type="component" value="Unassembled WGS sequence"/>
</dbReference>
<keyword evidence="2" id="KW-0812">Transmembrane</keyword>
<keyword evidence="2" id="KW-0472">Membrane</keyword>
<feature type="transmembrane region" description="Helical" evidence="2">
    <location>
        <begin position="7"/>
        <end position="31"/>
    </location>
</feature>
<organism evidence="3 4">
    <name type="scientific">Amphibalanus amphitrite</name>
    <name type="common">Striped barnacle</name>
    <name type="synonym">Balanus amphitrite</name>
    <dbReference type="NCBI Taxonomy" id="1232801"/>
    <lineage>
        <taxon>Eukaryota</taxon>
        <taxon>Metazoa</taxon>
        <taxon>Ecdysozoa</taxon>
        <taxon>Arthropoda</taxon>
        <taxon>Crustacea</taxon>
        <taxon>Multicrustacea</taxon>
        <taxon>Cirripedia</taxon>
        <taxon>Thoracica</taxon>
        <taxon>Thoracicalcarea</taxon>
        <taxon>Balanomorpha</taxon>
        <taxon>Balanoidea</taxon>
        <taxon>Balanidae</taxon>
        <taxon>Amphibalaninae</taxon>
        <taxon>Amphibalanus</taxon>
    </lineage>
</organism>
<accession>A0A6A4WGZ7</accession>
<evidence type="ECO:0000256" key="2">
    <source>
        <dbReference type="SAM" id="Phobius"/>
    </source>
</evidence>
<dbReference type="EMBL" id="VIIS01000974">
    <property type="protein sequence ID" value="KAF0303104.1"/>
    <property type="molecule type" value="Genomic_DNA"/>
</dbReference>
<name>A0A6A4WGZ7_AMPAM</name>
<reference evidence="3 4" key="1">
    <citation type="submission" date="2019-07" db="EMBL/GenBank/DDBJ databases">
        <title>Draft genome assembly of a fouling barnacle, Amphibalanus amphitrite (Darwin, 1854): The first reference genome for Thecostraca.</title>
        <authorList>
            <person name="Kim W."/>
        </authorList>
    </citation>
    <scope>NUCLEOTIDE SEQUENCE [LARGE SCALE GENOMIC DNA]</scope>
    <source>
        <strain evidence="3">SNU_AA5</strain>
        <tissue evidence="3">Soma without cirri and trophi</tissue>
    </source>
</reference>
<evidence type="ECO:0000313" key="4">
    <source>
        <dbReference type="Proteomes" id="UP000440578"/>
    </source>
</evidence>
<evidence type="ECO:0000256" key="1">
    <source>
        <dbReference type="SAM" id="MobiDB-lite"/>
    </source>
</evidence>
<feature type="compositionally biased region" description="Basic and acidic residues" evidence="1">
    <location>
        <begin position="165"/>
        <end position="176"/>
    </location>
</feature>
<sequence length="300" mass="32135">MTHRRTALAVLLCIGVAAVVGGLIAMIWHVVPEQYSLLMRWVAYGLICIGVQCGCLLVRCMCMGQDSSCCPAVDHAVTPGVEGGLATGRHGVRTSRTGGGVVFDPDDKPPAYSQVIYEEGQPPPPFLDALRRESMDEALQAETEAEFIREALRARQAAQAREMRARKAEIQARNEEGNTAEEAATQQTEADVEAGQSAAEVETRLTGPPAEDEVGGAQTGTEDGRTEAEGGGLQNEALQADTVPGVQQDELEDDVFENSGAAASTELPQTDRSAPDPEPKTEGTFFSQKPFKPKLHPKLY</sequence>
<keyword evidence="2" id="KW-1133">Transmembrane helix</keyword>
<dbReference type="AlphaFoldDB" id="A0A6A4WGZ7"/>
<evidence type="ECO:0000313" key="3">
    <source>
        <dbReference type="EMBL" id="KAF0303104.1"/>
    </source>
</evidence>
<gene>
    <name evidence="3" type="ORF">FJT64_024892</name>
</gene>
<feature type="compositionally biased region" description="Low complexity" evidence="1">
    <location>
        <begin position="180"/>
        <end position="189"/>
    </location>
</feature>
<feature type="transmembrane region" description="Helical" evidence="2">
    <location>
        <begin position="37"/>
        <end position="58"/>
    </location>
</feature>